<feature type="compositionally biased region" description="Low complexity" evidence="1">
    <location>
        <begin position="855"/>
        <end position="868"/>
    </location>
</feature>
<protein>
    <submittedName>
        <fullName evidence="3">Uncharacterized protein</fullName>
    </submittedName>
</protein>
<feature type="region of interest" description="Disordered" evidence="1">
    <location>
        <begin position="242"/>
        <end position="271"/>
    </location>
</feature>
<feature type="region of interest" description="Disordered" evidence="1">
    <location>
        <begin position="834"/>
        <end position="960"/>
    </location>
</feature>
<feature type="compositionally biased region" description="Basic and acidic residues" evidence="1">
    <location>
        <begin position="736"/>
        <end position="745"/>
    </location>
</feature>
<proteinExistence type="predicted"/>
<feature type="compositionally biased region" description="Basic and acidic residues" evidence="1">
    <location>
        <begin position="506"/>
        <end position="530"/>
    </location>
</feature>
<keyword evidence="2" id="KW-1133">Transmembrane helix</keyword>
<keyword evidence="4" id="KW-1185">Reference proteome</keyword>
<organism evidence="3 4">
    <name type="scientific">Thelonectria olida</name>
    <dbReference type="NCBI Taxonomy" id="1576542"/>
    <lineage>
        <taxon>Eukaryota</taxon>
        <taxon>Fungi</taxon>
        <taxon>Dikarya</taxon>
        <taxon>Ascomycota</taxon>
        <taxon>Pezizomycotina</taxon>
        <taxon>Sordariomycetes</taxon>
        <taxon>Hypocreomycetidae</taxon>
        <taxon>Hypocreales</taxon>
        <taxon>Nectriaceae</taxon>
        <taxon>Thelonectria</taxon>
    </lineage>
</organism>
<feature type="region of interest" description="Disordered" evidence="1">
    <location>
        <begin position="68"/>
        <end position="162"/>
    </location>
</feature>
<evidence type="ECO:0000313" key="4">
    <source>
        <dbReference type="Proteomes" id="UP000777438"/>
    </source>
</evidence>
<dbReference type="AlphaFoldDB" id="A0A9P8WGN1"/>
<comment type="caution">
    <text evidence="3">The sequence shown here is derived from an EMBL/GenBank/DDBJ whole genome shotgun (WGS) entry which is preliminary data.</text>
</comment>
<evidence type="ECO:0000256" key="2">
    <source>
        <dbReference type="SAM" id="Phobius"/>
    </source>
</evidence>
<accession>A0A9P8WGN1</accession>
<name>A0A9P8WGN1_9HYPO</name>
<dbReference type="OrthoDB" id="5402622at2759"/>
<feature type="compositionally biased region" description="Low complexity" evidence="1">
    <location>
        <begin position="716"/>
        <end position="727"/>
    </location>
</feature>
<feature type="compositionally biased region" description="Basic and acidic residues" evidence="1">
    <location>
        <begin position="549"/>
        <end position="561"/>
    </location>
</feature>
<feature type="transmembrane region" description="Helical" evidence="2">
    <location>
        <begin position="1173"/>
        <end position="1200"/>
    </location>
</feature>
<feature type="region of interest" description="Disordered" evidence="1">
    <location>
        <begin position="1"/>
        <end position="26"/>
    </location>
</feature>
<dbReference type="InterPro" id="IPR038769">
    <property type="entry name" value="MTC4"/>
</dbReference>
<feature type="compositionally biased region" description="Basic residues" evidence="1">
    <location>
        <begin position="83"/>
        <end position="92"/>
    </location>
</feature>
<feature type="region of interest" description="Disordered" evidence="1">
    <location>
        <begin position="633"/>
        <end position="794"/>
    </location>
</feature>
<sequence length="1216" mass="136743">MADKRVPSTLTAYGRRDGPVTPDIPTRFSYDHASRGEPATIGALLAAPLSPDRPLAFSDDELLPRLHPRYREPGQNLGQNAGRVKRSKRAHKPQPGGAFLLQDAVGGDDDHNQSRRPQRLSMLQKGKEAADPMSTSVPRDFGLGITPGAKNKARIVSPDTSQEDLFLRRREGQSRKQHASQRGQTALDVDSTQIVNMALNLSESRRIATRRNFSRTNPPRLAPVQDPAPGNNIRTHLQQQRKSMRNVSPKPPQAVNPRLSGVRSSSPLRSPFIEAGNEPYRYHFSTSTLARAQKAREHLELMSQYRLLLDLLPPLKLGPDRPSATSPPGSPANGKLAKFGSSDPILSGGREYNPLQYIRNRKVRARERMVIDGERQGFSDVDSVKMWLEKASQRAATLNVLSGDEGSLLPPFATADEVQSQLSLENNTKAALRVRRPRVDWFFEPCDLIADAYWVELDGHKHLIEDRNWFKIFPSEGAVMSRPMSRQTDDGISPFQTRTLEDAETPEAKDLKLLRPDTDHSQSSAKERAKQKLHSLGGTIHRHTPSGHNHHDFLRSRRDSFSDSDSDNDVKSEGRPRRGRTTRAGTISSHTNDLLEKQMLEMIAQEEKQRLSQVLEAEVESLRFETVALTNNGSPLKQTMDRKGSLTDPSDSDHRSIREKTQMESLPGYHLPKYDVGRSKRGRQLLDDIDSPQPMSPELNPLQKTLSNPPTGLELSAPSSRASSPSRNPFTKVKRALRDKTRDEGTDSQAEDSDRRLSMQEQVSPFDTTGLERHPSTSRPTYEGHKHHRTASMRFRGDDQVGLRGMFKGPRIDTVIRGGVSRLGDMLWRKDNAYDSPPDAFSDESENDQGRGRGRLSLTLSRSNSKRNSGPRDNTKHFLDSMPQFQHVSETYTRPKPSDQRQAPQASDSNVQSPKSSRGNLVIQPLKPDLPEVATSTRPNVPQDARDVTEPSEADSHRESAIDGARVAPMVRFDEPDNFKTRKWTIADQALPRECRVSKREIARVRTLILTSGIMAMEVSRRAQEAKKPLANASLLSPGKSPKSNIAGVPWGDIARLTPKASLPSDQEIPYCDHYPLASQTLSIAIETEIERWQTSADRVTTQIRPKLEEGIWCVRSRIADELSGMTGEASDLADETGKDLALGQLLKVKRVTDLIEELSRNRRRRFRWLRRGMWSFVEWVLVGFMWYVWFVVTIFRIFLGLGQTTWRGVRWLLWL</sequence>
<feature type="region of interest" description="Disordered" evidence="1">
    <location>
        <begin position="318"/>
        <end position="340"/>
    </location>
</feature>
<dbReference type="PANTHER" id="PTHR38426">
    <property type="entry name" value="MAINTENANCE OF TELOMERE CAPPING PROTEIN 4"/>
    <property type="match status" value="1"/>
</dbReference>
<feature type="compositionally biased region" description="Polar residues" evidence="1">
    <location>
        <begin position="900"/>
        <end position="919"/>
    </location>
</feature>
<feature type="compositionally biased region" description="Polar residues" evidence="1">
    <location>
        <begin position="883"/>
        <end position="892"/>
    </location>
</feature>
<evidence type="ECO:0000256" key="1">
    <source>
        <dbReference type="SAM" id="MobiDB-lite"/>
    </source>
</evidence>
<feature type="region of interest" description="Disordered" evidence="1">
    <location>
        <begin position="480"/>
        <end position="590"/>
    </location>
</feature>
<dbReference type="EMBL" id="JAGPYM010000001">
    <property type="protein sequence ID" value="KAH6900367.1"/>
    <property type="molecule type" value="Genomic_DNA"/>
</dbReference>
<dbReference type="Proteomes" id="UP000777438">
    <property type="component" value="Unassembled WGS sequence"/>
</dbReference>
<feature type="compositionally biased region" description="Basic and acidic residues" evidence="1">
    <location>
        <begin position="639"/>
        <end position="662"/>
    </location>
</feature>
<evidence type="ECO:0000313" key="3">
    <source>
        <dbReference type="EMBL" id="KAH6900367.1"/>
    </source>
</evidence>
<reference evidence="3 4" key="1">
    <citation type="journal article" date="2021" name="Nat. Commun.">
        <title>Genetic determinants of endophytism in the Arabidopsis root mycobiome.</title>
        <authorList>
            <person name="Mesny F."/>
            <person name="Miyauchi S."/>
            <person name="Thiergart T."/>
            <person name="Pickel B."/>
            <person name="Atanasova L."/>
            <person name="Karlsson M."/>
            <person name="Huettel B."/>
            <person name="Barry K.W."/>
            <person name="Haridas S."/>
            <person name="Chen C."/>
            <person name="Bauer D."/>
            <person name="Andreopoulos W."/>
            <person name="Pangilinan J."/>
            <person name="LaButti K."/>
            <person name="Riley R."/>
            <person name="Lipzen A."/>
            <person name="Clum A."/>
            <person name="Drula E."/>
            <person name="Henrissat B."/>
            <person name="Kohler A."/>
            <person name="Grigoriev I.V."/>
            <person name="Martin F.M."/>
            <person name="Hacquard S."/>
        </authorList>
    </citation>
    <scope>NUCLEOTIDE SEQUENCE [LARGE SCALE GENOMIC DNA]</scope>
    <source>
        <strain evidence="3 4">MPI-CAGE-CH-0241</strain>
    </source>
</reference>
<gene>
    <name evidence="3" type="ORF">B0T10DRAFT_470386</name>
</gene>
<keyword evidence="2" id="KW-0472">Membrane</keyword>
<keyword evidence="2" id="KW-0812">Transmembrane</keyword>
<feature type="compositionally biased region" description="Basic and acidic residues" evidence="1">
    <location>
        <begin position="944"/>
        <end position="960"/>
    </location>
</feature>
<dbReference type="PANTHER" id="PTHR38426:SF1">
    <property type="entry name" value="MAINTENANCE OF TELOMERE CAPPING PROTEIN 4"/>
    <property type="match status" value="1"/>
</dbReference>